<protein>
    <submittedName>
        <fullName evidence="2">NAD(+)/NADH kinase</fullName>
    </submittedName>
</protein>
<evidence type="ECO:0000313" key="3">
    <source>
        <dbReference type="Proteomes" id="UP000324104"/>
    </source>
</evidence>
<keyword evidence="2" id="KW-0418">Kinase</keyword>
<evidence type="ECO:0000256" key="1">
    <source>
        <dbReference type="SAM" id="MobiDB-lite"/>
    </source>
</evidence>
<keyword evidence="3" id="KW-1185">Reference proteome</keyword>
<dbReference type="Pfam" id="PF20143">
    <property type="entry name" value="NAD_kinase_C"/>
    <property type="match status" value="1"/>
</dbReference>
<proteinExistence type="predicted"/>
<dbReference type="GO" id="GO:0006741">
    <property type="term" value="P:NADP+ biosynthetic process"/>
    <property type="evidence" value="ECO:0007669"/>
    <property type="project" value="TreeGrafter"/>
</dbReference>
<sequence length="255" mass="26199">MDGDAWRPDPTSPVGFVESDSEDDLEPSDLEAAEANVVSGPPADVLEADPSTIVAVGDSAVAAAADARPDVPVLPVGDVPGIAAVDPDDVVGALESVFRGDGHLRTNPVLVVETPSGNSERALFDVALVTAEPAQISEYGVSSREESVAQFRADGVVAATPAGSHGYAETIDGPLLSTAVEGVVVVPIAPFVTQTCRWVLPNDGVALSVERDQPPIVLCVDDRTVERISAGERVSITADGTLSTVVVPESADERG</sequence>
<evidence type="ECO:0000313" key="2">
    <source>
        <dbReference type="EMBL" id="TYT63511.1"/>
    </source>
</evidence>
<dbReference type="SUPFAM" id="SSF111331">
    <property type="entry name" value="NAD kinase/diacylglycerol kinase-like"/>
    <property type="match status" value="1"/>
</dbReference>
<dbReference type="PANTHER" id="PTHR20275">
    <property type="entry name" value="NAD KINASE"/>
    <property type="match status" value="1"/>
</dbReference>
<dbReference type="GO" id="GO:0019674">
    <property type="term" value="P:NAD+ metabolic process"/>
    <property type="evidence" value="ECO:0007669"/>
    <property type="project" value="InterPro"/>
</dbReference>
<reference evidence="2 3" key="1">
    <citation type="submission" date="2019-08" db="EMBL/GenBank/DDBJ databases">
        <title>Archaea genome.</title>
        <authorList>
            <person name="Kajale S."/>
            <person name="Shouche Y."/>
            <person name="Deshpande N."/>
            <person name="Sharma A."/>
        </authorList>
    </citation>
    <scope>NUCLEOTIDE SEQUENCE [LARGE SCALE GENOMIC DNA]</scope>
    <source>
        <strain evidence="2 3">ESP3B_9</strain>
    </source>
</reference>
<dbReference type="Gene3D" id="2.60.200.30">
    <property type="entry name" value="Probable inorganic polyphosphate/atp-NAD kinase, domain 2"/>
    <property type="match status" value="1"/>
</dbReference>
<keyword evidence="2" id="KW-0808">Transferase</keyword>
<dbReference type="PANTHER" id="PTHR20275:SF43">
    <property type="entry name" value="BIFUNCTIONAL NADP PHOSPHATASE_NAD KINASE"/>
    <property type="match status" value="1"/>
</dbReference>
<dbReference type="EMBL" id="VTAW01000002">
    <property type="protein sequence ID" value="TYT63511.1"/>
    <property type="molecule type" value="Genomic_DNA"/>
</dbReference>
<dbReference type="AlphaFoldDB" id="A0A5D5AWT2"/>
<accession>A0A5D5AWT2</accession>
<dbReference type="RefSeq" id="WP_149079978.1">
    <property type="nucleotide sequence ID" value="NZ_VTAW01000002.1"/>
</dbReference>
<gene>
    <name evidence="2" type="ORF">FYC77_02745</name>
</gene>
<organism evidence="2 3">
    <name type="scientific">Natrialba swarupiae</name>
    <dbReference type="NCBI Taxonomy" id="2448032"/>
    <lineage>
        <taxon>Archaea</taxon>
        <taxon>Methanobacteriati</taxon>
        <taxon>Methanobacteriota</taxon>
        <taxon>Stenosarchaea group</taxon>
        <taxon>Halobacteria</taxon>
        <taxon>Halobacteriales</taxon>
        <taxon>Natrialbaceae</taxon>
        <taxon>Natrialba</taxon>
    </lineage>
</organism>
<dbReference type="GO" id="GO:0003951">
    <property type="term" value="F:NAD+ kinase activity"/>
    <property type="evidence" value="ECO:0007669"/>
    <property type="project" value="InterPro"/>
</dbReference>
<dbReference type="Proteomes" id="UP000324104">
    <property type="component" value="Unassembled WGS sequence"/>
</dbReference>
<dbReference type="InterPro" id="IPR017437">
    <property type="entry name" value="ATP-NAD_kinase_PpnK-typ_C"/>
</dbReference>
<feature type="region of interest" description="Disordered" evidence="1">
    <location>
        <begin position="1"/>
        <end position="27"/>
    </location>
</feature>
<dbReference type="InterPro" id="IPR016064">
    <property type="entry name" value="NAD/diacylglycerol_kinase_sf"/>
</dbReference>
<comment type="caution">
    <text evidence="2">The sequence shown here is derived from an EMBL/GenBank/DDBJ whole genome shotgun (WGS) entry which is preliminary data.</text>
</comment>
<name>A0A5D5AWT2_9EURY</name>